<proteinExistence type="predicted"/>
<protein>
    <recommendedName>
        <fullName evidence="3">Molecular chaperone DnaJ</fullName>
    </recommendedName>
</protein>
<name>A0ABW6YMI4_9ACTN</name>
<accession>A0ABW6YMI4</accession>
<sequence>MPEEHAQDMPICGDCDGFPTVAITTGTNADGSRATLTVTCPACKGTGHTMAPGPAHAKGAA</sequence>
<keyword evidence="2" id="KW-1185">Reference proteome</keyword>
<comment type="caution">
    <text evidence="1">The sequence shown here is derived from an EMBL/GenBank/DDBJ whole genome shotgun (WGS) entry which is preliminary data.</text>
</comment>
<evidence type="ECO:0008006" key="3">
    <source>
        <dbReference type="Google" id="ProtNLM"/>
    </source>
</evidence>
<dbReference type="Proteomes" id="UP001603418">
    <property type="component" value="Unassembled WGS sequence"/>
</dbReference>
<gene>
    <name evidence="1" type="ORF">ACF1HC_00060</name>
</gene>
<dbReference type="RefSeq" id="WP_030782993.1">
    <property type="nucleotide sequence ID" value="NZ_JBFACJ010000001.1"/>
</dbReference>
<evidence type="ECO:0000313" key="2">
    <source>
        <dbReference type="Proteomes" id="UP001603418"/>
    </source>
</evidence>
<evidence type="ECO:0000313" key="1">
    <source>
        <dbReference type="EMBL" id="MFF9880011.1"/>
    </source>
</evidence>
<organism evidence="1 2">
    <name type="scientific">Streptomyces eurythermus</name>
    <dbReference type="NCBI Taxonomy" id="42237"/>
    <lineage>
        <taxon>Bacteria</taxon>
        <taxon>Bacillati</taxon>
        <taxon>Actinomycetota</taxon>
        <taxon>Actinomycetes</taxon>
        <taxon>Kitasatosporales</taxon>
        <taxon>Streptomycetaceae</taxon>
        <taxon>Streptomyces</taxon>
    </lineage>
</organism>
<dbReference type="EMBL" id="JBICBM010000001">
    <property type="protein sequence ID" value="MFF9880011.1"/>
    <property type="molecule type" value="Genomic_DNA"/>
</dbReference>
<reference evidence="1 2" key="1">
    <citation type="submission" date="2024-10" db="EMBL/GenBank/DDBJ databases">
        <title>The Natural Products Discovery Center: Release of the First 8490 Sequenced Strains for Exploring Actinobacteria Biosynthetic Diversity.</title>
        <authorList>
            <person name="Kalkreuter E."/>
            <person name="Kautsar S.A."/>
            <person name="Yang D."/>
            <person name="Bader C.D."/>
            <person name="Teijaro C.N."/>
            <person name="Fluegel L."/>
            <person name="Davis C.M."/>
            <person name="Simpson J.R."/>
            <person name="Lauterbach L."/>
            <person name="Steele A.D."/>
            <person name="Gui C."/>
            <person name="Meng S."/>
            <person name="Li G."/>
            <person name="Viehrig K."/>
            <person name="Ye F."/>
            <person name="Su P."/>
            <person name="Kiefer A.F."/>
            <person name="Nichols A."/>
            <person name="Cepeda A.J."/>
            <person name="Yan W."/>
            <person name="Fan B."/>
            <person name="Jiang Y."/>
            <person name="Adhikari A."/>
            <person name="Zheng C.-J."/>
            <person name="Schuster L."/>
            <person name="Cowan T.M."/>
            <person name="Smanski M.J."/>
            <person name="Chevrette M.G."/>
            <person name="De Carvalho L.P.S."/>
            <person name="Shen B."/>
        </authorList>
    </citation>
    <scope>NUCLEOTIDE SEQUENCE [LARGE SCALE GENOMIC DNA]</scope>
    <source>
        <strain evidence="1 2">NPDC013366</strain>
    </source>
</reference>